<feature type="binding site" evidence="6">
    <location>
        <position position="77"/>
    </location>
    <ligand>
        <name>S-adenosyl-L-methionine</name>
        <dbReference type="ChEBI" id="CHEBI:59789"/>
    </ligand>
</feature>
<comment type="similarity">
    <text evidence="1 6">Belongs to the methyltransferase superfamily. RsmH family.</text>
</comment>
<sequence>MEHKPVLLHEVIANLSIHSDGIYVDGTLGAGGHASAIVEQLSTRGRLIACDLDPLAISHGENIFRDAHNVTLVRDSFKHIPEILGTNHINQVDGILLDLGWNSDQFTDASRGFSFQEDGPLDMTFDQASDSPDRLTASIIINTWDERELADTLYKYADEGFSRRIAQAIVENRKKSPIISTTELAKIITDAVPAFYRHRRIHPATKTFQALRIAVNDETNVLESSITNLVKKLRQGGRLLIITFHSIEDRIVKRAFRELENDGYGNCVIKRGITASASEISQNPRSRSARLRIFEKNNTYE</sequence>
<evidence type="ECO:0000256" key="2">
    <source>
        <dbReference type="ARBA" id="ARBA00022552"/>
    </source>
</evidence>
<evidence type="ECO:0000256" key="5">
    <source>
        <dbReference type="ARBA" id="ARBA00022691"/>
    </source>
</evidence>
<proteinExistence type="inferred from homology"/>
<evidence type="ECO:0000256" key="6">
    <source>
        <dbReference type="HAMAP-Rule" id="MF_01007"/>
    </source>
</evidence>
<protein>
    <recommendedName>
        <fullName evidence="6">Ribosomal RNA small subunit methyltransferase H</fullName>
        <ecNumber evidence="6">2.1.1.199</ecNumber>
    </recommendedName>
    <alternativeName>
        <fullName evidence="6">16S rRNA m(4)C1402 methyltransferase</fullName>
    </alternativeName>
    <alternativeName>
        <fullName evidence="6">rRNA (cytosine-N(4)-)-methyltransferase RsmH</fullName>
    </alternativeName>
</protein>
<evidence type="ECO:0000256" key="1">
    <source>
        <dbReference type="ARBA" id="ARBA00010396"/>
    </source>
</evidence>
<name>A0A1F6WND9_9BACT</name>
<keyword evidence="4 6" id="KW-0808">Transferase</keyword>
<feature type="binding site" evidence="6">
    <location>
        <begin position="31"/>
        <end position="33"/>
    </location>
    <ligand>
        <name>S-adenosyl-L-methionine</name>
        <dbReference type="ChEBI" id="CHEBI:59789"/>
    </ligand>
</feature>
<dbReference type="PANTHER" id="PTHR11265:SF0">
    <property type="entry name" value="12S RRNA N4-METHYLCYTIDINE METHYLTRANSFERASE"/>
    <property type="match status" value="1"/>
</dbReference>
<dbReference type="Gene3D" id="1.10.150.170">
    <property type="entry name" value="Putative methyltransferase TM0872, insert domain"/>
    <property type="match status" value="1"/>
</dbReference>
<dbReference type="GO" id="GO:0070475">
    <property type="term" value="P:rRNA base methylation"/>
    <property type="evidence" value="ECO:0007669"/>
    <property type="project" value="UniProtKB-UniRule"/>
</dbReference>
<comment type="function">
    <text evidence="6">Specifically methylates the N4 position of cytidine in position 1402 (C1402) of 16S rRNA.</text>
</comment>
<dbReference type="Proteomes" id="UP000179448">
    <property type="component" value="Unassembled WGS sequence"/>
</dbReference>
<dbReference type="EC" id="2.1.1.199" evidence="6"/>
<keyword evidence="2 6" id="KW-0698">rRNA processing</keyword>
<reference evidence="7 8" key="1">
    <citation type="journal article" date="2016" name="Nat. Commun.">
        <title>Thousands of microbial genomes shed light on interconnected biogeochemical processes in an aquifer system.</title>
        <authorList>
            <person name="Anantharaman K."/>
            <person name="Brown C.T."/>
            <person name="Hug L.A."/>
            <person name="Sharon I."/>
            <person name="Castelle C.J."/>
            <person name="Probst A.J."/>
            <person name="Thomas B.C."/>
            <person name="Singh A."/>
            <person name="Wilkins M.J."/>
            <person name="Karaoz U."/>
            <person name="Brodie E.L."/>
            <person name="Williams K.H."/>
            <person name="Hubbard S.S."/>
            <person name="Banfield J.F."/>
        </authorList>
    </citation>
    <scope>NUCLEOTIDE SEQUENCE [LARGE SCALE GENOMIC DNA]</scope>
</reference>
<keyword evidence="3 6" id="KW-0489">Methyltransferase</keyword>
<gene>
    <name evidence="6" type="primary">rsmH</name>
    <name evidence="7" type="ORF">A2997_01500</name>
</gene>
<keyword evidence="5 6" id="KW-0949">S-adenosyl-L-methionine</keyword>
<dbReference type="NCBIfam" id="TIGR00006">
    <property type="entry name" value="16S rRNA (cytosine(1402)-N(4))-methyltransferase RsmH"/>
    <property type="match status" value="1"/>
</dbReference>
<feature type="binding site" evidence="6">
    <location>
        <position position="105"/>
    </location>
    <ligand>
        <name>S-adenosyl-L-methionine</name>
        <dbReference type="ChEBI" id="CHEBI:59789"/>
    </ligand>
</feature>
<dbReference type="InterPro" id="IPR023397">
    <property type="entry name" value="SAM-dep_MeTrfase_MraW_recog"/>
</dbReference>
<feature type="binding site" evidence="6">
    <location>
        <position position="98"/>
    </location>
    <ligand>
        <name>S-adenosyl-L-methionine</name>
        <dbReference type="ChEBI" id="CHEBI:59789"/>
    </ligand>
</feature>
<evidence type="ECO:0000256" key="3">
    <source>
        <dbReference type="ARBA" id="ARBA00022603"/>
    </source>
</evidence>
<dbReference type="InterPro" id="IPR002903">
    <property type="entry name" value="RsmH"/>
</dbReference>
<feature type="binding site" evidence="6">
    <location>
        <position position="51"/>
    </location>
    <ligand>
        <name>S-adenosyl-L-methionine</name>
        <dbReference type="ChEBI" id="CHEBI:59789"/>
    </ligand>
</feature>
<accession>A0A1F6WND9</accession>
<comment type="caution">
    <text evidence="7">The sequence shown here is derived from an EMBL/GenBank/DDBJ whole genome shotgun (WGS) entry which is preliminary data.</text>
</comment>
<dbReference type="InterPro" id="IPR029063">
    <property type="entry name" value="SAM-dependent_MTases_sf"/>
</dbReference>
<evidence type="ECO:0000313" key="7">
    <source>
        <dbReference type="EMBL" id="OGI83383.1"/>
    </source>
</evidence>
<dbReference type="PANTHER" id="PTHR11265">
    <property type="entry name" value="S-ADENOSYL-METHYLTRANSFERASE MRAW"/>
    <property type="match status" value="1"/>
</dbReference>
<keyword evidence="6" id="KW-0963">Cytoplasm</keyword>
<dbReference type="STRING" id="1801766.A2997_01500"/>
<dbReference type="Gene3D" id="3.40.50.150">
    <property type="entry name" value="Vaccinia Virus protein VP39"/>
    <property type="match status" value="1"/>
</dbReference>
<dbReference type="Pfam" id="PF01795">
    <property type="entry name" value="Methyltransf_5"/>
    <property type="match status" value="1"/>
</dbReference>
<comment type="subcellular location">
    <subcellularLocation>
        <location evidence="6">Cytoplasm</location>
    </subcellularLocation>
</comment>
<evidence type="ECO:0000256" key="4">
    <source>
        <dbReference type="ARBA" id="ARBA00022679"/>
    </source>
</evidence>
<comment type="catalytic activity">
    <reaction evidence="6">
        <text>cytidine(1402) in 16S rRNA + S-adenosyl-L-methionine = N(4)-methylcytidine(1402) in 16S rRNA + S-adenosyl-L-homocysteine + H(+)</text>
        <dbReference type="Rhea" id="RHEA:42928"/>
        <dbReference type="Rhea" id="RHEA-COMP:10286"/>
        <dbReference type="Rhea" id="RHEA-COMP:10287"/>
        <dbReference type="ChEBI" id="CHEBI:15378"/>
        <dbReference type="ChEBI" id="CHEBI:57856"/>
        <dbReference type="ChEBI" id="CHEBI:59789"/>
        <dbReference type="ChEBI" id="CHEBI:74506"/>
        <dbReference type="ChEBI" id="CHEBI:82748"/>
        <dbReference type="EC" id="2.1.1.199"/>
    </reaction>
</comment>
<organism evidence="7 8">
    <name type="scientific">Candidatus Nomurabacteria bacterium RIFCSPLOWO2_01_FULL_36_10b</name>
    <dbReference type="NCBI Taxonomy" id="1801766"/>
    <lineage>
        <taxon>Bacteria</taxon>
        <taxon>Candidatus Nomuraibacteriota</taxon>
    </lineage>
</organism>
<dbReference type="GO" id="GO:0071424">
    <property type="term" value="F:rRNA (cytosine-N4-)-methyltransferase activity"/>
    <property type="evidence" value="ECO:0007669"/>
    <property type="project" value="UniProtKB-UniRule"/>
</dbReference>
<dbReference type="PIRSF" id="PIRSF004486">
    <property type="entry name" value="MraW"/>
    <property type="match status" value="1"/>
</dbReference>
<dbReference type="HAMAP" id="MF_01007">
    <property type="entry name" value="16SrRNA_methyltr_H"/>
    <property type="match status" value="1"/>
</dbReference>
<dbReference type="EMBL" id="MFUQ01000018">
    <property type="protein sequence ID" value="OGI83383.1"/>
    <property type="molecule type" value="Genomic_DNA"/>
</dbReference>
<dbReference type="AlphaFoldDB" id="A0A1F6WND9"/>
<dbReference type="SUPFAM" id="SSF81799">
    <property type="entry name" value="Putative methyltransferase TM0872, insert domain"/>
    <property type="match status" value="1"/>
</dbReference>
<dbReference type="GO" id="GO:0005737">
    <property type="term" value="C:cytoplasm"/>
    <property type="evidence" value="ECO:0007669"/>
    <property type="project" value="UniProtKB-SubCell"/>
</dbReference>
<evidence type="ECO:0000313" key="8">
    <source>
        <dbReference type="Proteomes" id="UP000179448"/>
    </source>
</evidence>
<dbReference type="SUPFAM" id="SSF53335">
    <property type="entry name" value="S-adenosyl-L-methionine-dependent methyltransferases"/>
    <property type="match status" value="1"/>
</dbReference>